<proteinExistence type="predicted"/>
<accession>A0A7W7FR20</accession>
<organism evidence="2 3">
    <name type="scientific">Crossiella cryophila</name>
    <dbReference type="NCBI Taxonomy" id="43355"/>
    <lineage>
        <taxon>Bacteria</taxon>
        <taxon>Bacillati</taxon>
        <taxon>Actinomycetota</taxon>
        <taxon>Actinomycetes</taxon>
        <taxon>Pseudonocardiales</taxon>
        <taxon>Pseudonocardiaceae</taxon>
        <taxon>Crossiella</taxon>
    </lineage>
</organism>
<dbReference type="EMBL" id="JACHMH010000001">
    <property type="protein sequence ID" value="MBB4674435.1"/>
    <property type="molecule type" value="Genomic_DNA"/>
</dbReference>
<feature type="transmembrane region" description="Helical" evidence="1">
    <location>
        <begin position="184"/>
        <end position="205"/>
    </location>
</feature>
<protein>
    <submittedName>
        <fullName evidence="2">Uncharacterized protein</fullName>
    </submittedName>
</protein>
<evidence type="ECO:0000256" key="1">
    <source>
        <dbReference type="SAM" id="Phobius"/>
    </source>
</evidence>
<keyword evidence="1" id="KW-0472">Membrane</keyword>
<gene>
    <name evidence="2" type="ORF">HNR67_000553</name>
</gene>
<reference evidence="2 3" key="1">
    <citation type="submission" date="2020-08" db="EMBL/GenBank/DDBJ databases">
        <title>Sequencing the genomes of 1000 actinobacteria strains.</title>
        <authorList>
            <person name="Klenk H.-P."/>
        </authorList>
    </citation>
    <scope>NUCLEOTIDE SEQUENCE [LARGE SCALE GENOMIC DNA]</scope>
    <source>
        <strain evidence="2 3">DSM 44230</strain>
    </source>
</reference>
<dbReference type="AlphaFoldDB" id="A0A7W7FR20"/>
<comment type="caution">
    <text evidence="2">The sequence shown here is derived from an EMBL/GenBank/DDBJ whole genome shotgun (WGS) entry which is preliminary data.</text>
</comment>
<evidence type="ECO:0000313" key="2">
    <source>
        <dbReference type="EMBL" id="MBB4674435.1"/>
    </source>
</evidence>
<feature type="transmembrane region" description="Helical" evidence="1">
    <location>
        <begin position="85"/>
        <end position="114"/>
    </location>
</feature>
<keyword evidence="3" id="KW-1185">Reference proteome</keyword>
<keyword evidence="1" id="KW-1133">Transmembrane helix</keyword>
<name>A0A7W7FR20_9PSEU</name>
<dbReference type="Proteomes" id="UP000533598">
    <property type="component" value="Unassembled WGS sequence"/>
</dbReference>
<sequence length="573" mass="64157">MTESVLPWVSAATRHAARAPWRREDETTRYLCSAAHLDQEFADQAIRETLVEPLRAVPPTPGVNLGAVLREAVAARMRRRIRDAILLLCLLGVFFTGTYLFVFWLLYAIAWSYLAPRHAAGQRSTLLREWSGVIKLQVVRRTRRWALILFLVLAALLAASQFAPAQTRRAAATPELIDGGLLPWFFVLTGLLVVLADEFVLAALLSRSFRAGPGFQPNPTRDTWSGEKLFRSLGSPRMRRELTRFQQDEQDSDVLVYRDYHPFVGSGVPFQPWSIALPLDPAGQTVPAGFTLTELYEHVTAELGKLGGSASLSPERRLGGLTPRHQVVVSAETLLDHLHDERAGWVLPDVDAAPKRALTADQVAELRERPLEWMRYYRCFQVETWDRNLVVSIYLHLGADDRMLYLEWTPCVLRPVAEHYRIADRRPATPWAPIRHAIGSLLSLPVTAPRRAQSLFRTLRPLPQPHGMLVPDKYGAATSLRELTADEDLANYFQRKDLERYLQLLEGRAFRAIGEFLTARGLSVVEFQARANQVINNHIDNTGGSLNFVGGNVDGKSVQARDVGGVSQGGAKD</sequence>
<keyword evidence="1" id="KW-0812">Transmembrane</keyword>
<evidence type="ECO:0000313" key="3">
    <source>
        <dbReference type="Proteomes" id="UP000533598"/>
    </source>
</evidence>
<feature type="transmembrane region" description="Helical" evidence="1">
    <location>
        <begin position="145"/>
        <end position="164"/>
    </location>
</feature>
<dbReference type="RefSeq" id="WP_185000564.1">
    <property type="nucleotide sequence ID" value="NZ_BAAAUI010000003.1"/>
</dbReference>